<reference evidence="4" key="2">
    <citation type="submission" date="2015-01" db="EMBL/GenBank/DDBJ databases">
        <title>Evolutionary Origins and Diversification of the Mycorrhizal Mutualists.</title>
        <authorList>
            <consortium name="DOE Joint Genome Institute"/>
            <consortium name="Mycorrhizal Genomics Consortium"/>
            <person name="Kohler A."/>
            <person name="Kuo A."/>
            <person name="Nagy L.G."/>
            <person name="Floudas D."/>
            <person name="Copeland A."/>
            <person name="Barry K.W."/>
            <person name="Cichocki N."/>
            <person name="Veneault-Fourrey C."/>
            <person name="LaButti K."/>
            <person name="Lindquist E.A."/>
            <person name="Lipzen A."/>
            <person name="Lundell T."/>
            <person name="Morin E."/>
            <person name="Murat C."/>
            <person name="Riley R."/>
            <person name="Ohm R."/>
            <person name="Sun H."/>
            <person name="Tunlid A."/>
            <person name="Henrissat B."/>
            <person name="Grigoriev I.V."/>
            <person name="Hibbett D.S."/>
            <person name="Martin F."/>
        </authorList>
    </citation>
    <scope>NUCLEOTIDE SEQUENCE [LARGE SCALE GENOMIC DNA]</scope>
    <source>
        <strain evidence="4">ATCC 200175</strain>
    </source>
</reference>
<dbReference type="EMBL" id="KN819454">
    <property type="protein sequence ID" value="KIJ09529.1"/>
    <property type="molecule type" value="Genomic_DNA"/>
</dbReference>
<dbReference type="Proteomes" id="UP000053647">
    <property type="component" value="Unassembled WGS sequence"/>
</dbReference>
<dbReference type="PANTHER" id="PTHR33840:SF1">
    <property type="entry name" value="TLE1 PHOSPHOLIPASE DOMAIN-CONTAINING PROTEIN"/>
    <property type="match status" value="1"/>
</dbReference>
<dbReference type="AlphaFoldDB" id="A0A0C9SQB7"/>
<accession>A0A0C9SQB7</accession>
<evidence type="ECO:0000313" key="4">
    <source>
        <dbReference type="Proteomes" id="UP000053647"/>
    </source>
</evidence>
<keyword evidence="4" id="KW-1185">Reference proteome</keyword>
<dbReference type="OrthoDB" id="538223at2759"/>
<dbReference type="HOGENOM" id="CLU_005049_2_0_1"/>
<organism evidence="3 4">
    <name type="scientific">Paxillus involutus ATCC 200175</name>
    <dbReference type="NCBI Taxonomy" id="664439"/>
    <lineage>
        <taxon>Eukaryota</taxon>
        <taxon>Fungi</taxon>
        <taxon>Dikarya</taxon>
        <taxon>Basidiomycota</taxon>
        <taxon>Agaricomycotina</taxon>
        <taxon>Agaricomycetes</taxon>
        <taxon>Agaricomycetidae</taxon>
        <taxon>Boletales</taxon>
        <taxon>Paxilineae</taxon>
        <taxon>Paxillaceae</taxon>
        <taxon>Paxillus</taxon>
    </lineage>
</organism>
<dbReference type="Pfam" id="PF09994">
    <property type="entry name" value="T6SS_Tle1-like_cat"/>
    <property type="match status" value="1"/>
</dbReference>
<evidence type="ECO:0000256" key="1">
    <source>
        <dbReference type="SAM" id="MobiDB-lite"/>
    </source>
</evidence>
<sequence>MASSTVSNGGDAAGRLAEPSSPTRCIKCTAQRYPNAPRNLVVCIDGTSNKFGRNNTNIVKLFSKINLDPERPLPQQRAYYSSGVGIRPKAWHVISRFQRSFSNLLDEAIAWNVEEIVHDAYYWLAREYREGDQIYLFGFSRGAYQVRILAGMIYEVGLIKTVTDKQIGMAYENYMAVRSRKLHAKDIASDFKHTFCWEDMKVHFVGVWDTVSSVGLVKEDVFLSSSSSAEHACYFRHALALDEKRVKFMSEYFYEMNTKAGGNSKASKTSDVKEVWFAGSHSDVYSFHAGNVSLMWMRHEAAESGLILKPTDMVWTPADLESGTSKSMSLAWKILELLPIKHQVSWCGPGELVRK</sequence>
<evidence type="ECO:0000259" key="2">
    <source>
        <dbReference type="Pfam" id="PF09994"/>
    </source>
</evidence>
<proteinExistence type="predicted"/>
<protein>
    <recommendedName>
        <fullName evidence="2">T6SS Phospholipase effector Tle1-like catalytic domain-containing protein</fullName>
    </recommendedName>
</protein>
<name>A0A0C9SQB7_PAXIN</name>
<gene>
    <name evidence="3" type="ORF">PAXINDRAFT_87344</name>
</gene>
<dbReference type="InterPro" id="IPR018712">
    <property type="entry name" value="Tle1-like_cat"/>
</dbReference>
<feature type="region of interest" description="Disordered" evidence="1">
    <location>
        <begin position="1"/>
        <end position="20"/>
    </location>
</feature>
<reference evidence="3 4" key="1">
    <citation type="submission" date="2014-06" db="EMBL/GenBank/DDBJ databases">
        <authorList>
            <consortium name="DOE Joint Genome Institute"/>
            <person name="Kuo A."/>
            <person name="Kohler A."/>
            <person name="Nagy L.G."/>
            <person name="Floudas D."/>
            <person name="Copeland A."/>
            <person name="Barry K.W."/>
            <person name="Cichocki N."/>
            <person name="Veneault-Fourrey C."/>
            <person name="LaButti K."/>
            <person name="Lindquist E.A."/>
            <person name="Lipzen A."/>
            <person name="Lundell T."/>
            <person name="Morin E."/>
            <person name="Murat C."/>
            <person name="Sun H."/>
            <person name="Tunlid A."/>
            <person name="Henrissat B."/>
            <person name="Grigoriev I.V."/>
            <person name="Hibbett D.S."/>
            <person name="Martin F."/>
            <person name="Nordberg H.P."/>
            <person name="Cantor M.N."/>
            <person name="Hua S.X."/>
        </authorList>
    </citation>
    <scope>NUCLEOTIDE SEQUENCE [LARGE SCALE GENOMIC DNA]</scope>
    <source>
        <strain evidence="3 4">ATCC 200175</strain>
    </source>
</reference>
<feature type="domain" description="T6SS Phospholipase effector Tle1-like catalytic" evidence="2">
    <location>
        <begin position="38"/>
        <end position="299"/>
    </location>
</feature>
<dbReference type="PANTHER" id="PTHR33840">
    <property type="match status" value="1"/>
</dbReference>
<evidence type="ECO:0000313" key="3">
    <source>
        <dbReference type="EMBL" id="KIJ09529.1"/>
    </source>
</evidence>